<evidence type="ECO:0000256" key="2">
    <source>
        <dbReference type="ARBA" id="ARBA00023242"/>
    </source>
</evidence>
<dbReference type="GO" id="GO:0005634">
    <property type="term" value="C:nucleus"/>
    <property type="evidence" value="ECO:0007669"/>
    <property type="project" value="UniProtKB-UniRule"/>
</dbReference>
<evidence type="ECO:0000256" key="1">
    <source>
        <dbReference type="ARBA" id="ARBA00023125"/>
    </source>
</evidence>
<evidence type="ECO:0000259" key="5">
    <source>
        <dbReference type="PROSITE" id="PS50118"/>
    </source>
</evidence>
<proteinExistence type="predicted"/>
<keyword evidence="2 3" id="KW-0539">Nucleus</keyword>
<feature type="compositionally biased region" description="Basic and acidic residues" evidence="4">
    <location>
        <begin position="9"/>
        <end position="18"/>
    </location>
</feature>
<dbReference type="InterPro" id="IPR009071">
    <property type="entry name" value="HMG_box_dom"/>
</dbReference>
<keyword evidence="7" id="KW-1185">Reference proteome</keyword>
<feature type="compositionally biased region" description="Polar residues" evidence="4">
    <location>
        <begin position="123"/>
        <end position="134"/>
    </location>
</feature>
<feature type="region of interest" description="Disordered" evidence="4">
    <location>
        <begin position="92"/>
        <end position="134"/>
    </location>
</feature>
<feature type="region of interest" description="Disordered" evidence="4">
    <location>
        <begin position="1"/>
        <end position="60"/>
    </location>
</feature>
<dbReference type="AlphaFoldDB" id="A0A498J2W4"/>
<evidence type="ECO:0000313" key="6">
    <source>
        <dbReference type="EMBL" id="RXH89516.1"/>
    </source>
</evidence>
<dbReference type="FunFam" id="1.10.30.10:FF:000016">
    <property type="entry name" value="FACT complex subunit SSRP1"/>
    <property type="match status" value="1"/>
</dbReference>
<organism evidence="6 7">
    <name type="scientific">Malus domestica</name>
    <name type="common">Apple</name>
    <name type="synonym">Pyrus malus</name>
    <dbReference type="NCBI Taxonomy" id="3750"/>
    <lineage>
        <taxon>Eukaryota</taxon>
        <taxon>Viridiplantae</taxon>
        <taxon>Streptophyta</taxon>
        <taxon>Embryophyta</taxon>
        <taxon>Tracheophyta</taxon>
        <taxon>Spermatophyta</taxon>
        <taxon>Magnoliopsida</taxon>
        <taxon>eudicotyledons</taxon>
        <taxon>Gunneridae</taxon>
        <taxon>Pentapetalae</taxon>
        <taxon>rosids</taxon>
        <taxon>fabids</taxon>
        <taxon>Rosales</taxon>
        <taxon>Rosaceae</taxon>
        <taxon>Amygdaloideae</taxon>
        <taxon>Maleae</taxon>
        <taxon>Malus</taxon>
    </lineage>
</organism>
<protein>
    <recommendedName>
        <fullName evidence="5">HMG box domain-containing protein</fullName>
    </recommendedName>
</protein>
<dbReference type="EMBL" id="RDQH01000335">
    <property type="protein sequence ID" value="RXH89516.1"/>
    <property type="molecule type" value="Genomic_DNA"/>
</dbReference>
<evidence type="ECO:0000256" key="3">
    <source>
        <dbReference type="PROSITE-ProRule" id="PRU00267"/>
    </source>
</evidence>
<dbReference type="GO" id="GO:0003677">
    <property type="term" value="F:DNA binding"/>
    <property type="evidence" value="ECO:0007669"/>
    <property type="project" value="UniProtKB-UniRule"/>
</dbReference>
<gene>
    <name evidence="6" type="ORF">DVH24_031873</name>
</gene>
<name>A0A498J2W4_MALDO</name>
<dbReference type="Pfam" id="PF00505">
    <property type="entry name" value="HMG_box"/>
    <property type="match status" value="1"/>
</dbReference>
<dbReference type="SMART" id="SM00398">
    <property type="entry name" value="HMG"/>
    <property type="match status" value="1"/>
</dbReference>
<reference evidence="6 7" key="1">
    <citation type="submission" date="2018-10" db="EMBL/GenBank/DDBJ databases">
        <title>A high-quality apple genome assembly.</title>
        <authorList>
            <person name="Hu J."/>
        </authorList>
    </citation>
    <scope>NUCLEOTIDE SEQUENCE [LARGE SCALE GENOMIC DNA]</scope>
    <source>
        <strain evidence="7">cv. HFTH1</strain>
        <tissue evidence="6">Young leaf</tissue>
    </source>
</reference>
<dbReference type="PANTHER" id="PTHR48112:SF22">
    <property type="entry name" value="MITOCHONDRIAL TRANSCRIPTION FACTOR A, ISOFORM B"/>
    <property type="match status" value="1"/>
</dbReference>
<comment type="caution">
    <text evidence="6">The sequence shown here is derived from an EMBL/GenBank/DDBJ whole genome shotgun (WGS) entry which is preliminary data.</text>
</comment>
<feature type="compositionally biased region" description="Basic and acidic residues" evidence="4">
    <location>
        <begin position="92"/>
        <end position="117"/>
    </location>
</feature>
<dbReference type="PANTHER" id="PTHR48112">
    <property type="entry name" value="HIGH MOBILITY GROUP PROTEIN DSP1"/>
    <property type="match status" value="1"/>
</dbReference>
<dbReference type="STRING" id="3750.A0A498J2W4"/>
<feature type="DNA-binding region" description="HMG box" evidence="3">
    <location>
        <begin position="52"/>
        <end position="120"/>
    </location>
</feature>
<accession>A0A498J2W4</accession>
<feature type="domain" description="HMG box" evidence="5">
    <location>
        <begin position="52"/>
        <end position="120"/>
    </location>
</feature>
<keyword evidence="1 3" id="KW-0238">DNA-binding</keyword>
<dbReference type="PRINTS" id="PR00886">
    <property type="entry name" value="HIGHMOBLTY12"/>
</dbReference>
<dbReference type="SUPFAM" id="SSF47095">
    <property type="entry name" value="HMG-box"/>
    <property type="match status" value="1"/>
</dbReference>
<dbReference type="InterPro" id="IPR050342">
    <property type="entry name" value="HMGB"/>
</dbReference>
<dbReference type="PROSITE" id="PS50118">
    <property type="entry name" value="HMG_BOX_2"/>
    <property type="match status" value="1"/>
</dbReference>
<dbReference type="InterPro" id="IPR036910">
    <property type="entry name" value="HMG_box_dom_sf"/>
</dbReference>
<sequence>MNCQFQKPAKKESRKEPSTSKVSSSKKQKTKDAGEDGSKKKKQKKKKDPNAPKRAMSGFMFFSNMERDNVKRENPGIAFTDVGRALGEKWKKMSAEEKEPYEAKARQDKERYKDEISGYKNPQPMNIDSGNESD</sequence>
<dbReference type="Proteomes" id="UP000290289">
    <property type="component" value="Chromosome 9"/>
</dbReference>
<dbReference type="Gene3D" id="1.10.30.10">
    <property type="entry name" value="High mobility group box domain"/>
    <property type="match status" value="1"/>
</dbReference>
<evidence type="ECO:0000256" key="4">
    <source>
        <dbReference type="SAM" id="MobiDB-lite"/>
    </source>
</evidence>
<evidence type="ECO:0000313" key="7">
    <source>
        <dbReference type="Proteomes" id="UP000290289"/>
    </source>
</evidence>